<dbReference type="PANTHER" id="PTHR32194:SF3">
    <property type="entry name" value="PROTEASOME SUBUNIT BETA"/>
    <property type="match status" value="1"/>
</dbReference>
<dbReference type="PRINTS" id="PR00141">
    <property type="entry name" value="PROTEASOME"/>
</dbReference>
<accession>A0A7S2D216</accession>
<organism evidence="12">
    <name type="scientific">Florenciella parvula</name>
    <dbReference type="NCBI Taxonomy" id="236787"/>
    <lineage>
        <taxon>Eukaryota</taxon>
        <taxon>Sar</taxon>
        <taxon>Stramenopiles</taxon>
        <taxon>Ochrophyta</taxon>
        <taxon>Dictyochophyceae</taxon>
        <taxon>Florenciellales</taxon>
        <taxon>Florenciella</taxon>
    </lineage>
</organism>
<dbReference type="AlphaFoldDB" id="A0A7S2D216"/>
<dbReference type="InterPro" id="IPR029055">
    <property type="entry name" value="Ntn_hydrolases_N"/>
</dbReference>
<dbReference type="EMBL" id="HBGT01028818">
    <property type="protein sequence ID" value="CAD9442174.1"/>
    <property type="molecule type" value="Transcribed_RNA"/>
</dbReference>
<gene>
    <name evidence="12" type="ORF">FPAR1323_LOCUS15059</name>
</gene>
<evidence type="ECO:0000256" key="4">
    <source>
        <dbReference type="ARBA" id="ARBA00022698"/>
    </source>
</evidence>
<evidence type="ECO:0000256" key="9">
    <source>
        <dbReference type="PIRSR" id="PIRSR600243-1"/>
    </source>
</evidence>
<evidence type="ECO:0000313" key="12">
    <source>
        <dbReference type="EMBL" id="CAD9442174.1"/>
    </source>
</evidence>
<dbReference type="InterPro" id="IPR016050">
    <property type="entry name" value="Proteasome_bsu_CS"/>
</dbReference>
<comment type="function">
    <text evidence="10">Component of the proteasome, a multicatalytic proteinase complex which is characterized by its ability to cleave peptides with Arg, Phe, Tyr, Leu, and Glu adjacent to the leaving group at neutral or slightly basic pH. The proteasome has an ATP-dependent proteolytic activity.</text>
</comment>
<sequence>MATLSSAAADDILNTGSRSNGQQHAAGDELQQMMGSAPHSFMLPAVADPAAYSKQNFGVGYGTDTEQAVQFAKGTTTLAFKFNEGIIIAVDSRSTMGPYIASQTVKKVIEINPYLLGTMAGGAADCAYWERNLGMQCRLYELRNKERISVAAASKLLANTMYQYRGYGLSMGTMVTGWDKTGPQLYYCDNDATRLHGDLFSVGSGSTYAYGVLDSNHRADLTVDEAIDLGKRAIYHATHRDAYSGGICNVYHMKETGWVKVGAWDVNDLHYLYADEKAAAAGGAGGLSADPMET</sequence>
<dbReference type="FunFam" id="3.60.20.10:FF:000051">
    <property type="entry name" value="Proteasome subunit beta"/>
    <property type="match status" value="1"/>
</dbReference>
<comment type="similarity">
    <text evidence="10">Belongs to the peptidase T1B family.</text>
</comment>
<protein>
    <recommendedName>
        <fullName evidence="10">Proteasome subunit beta</fullName>
    </recommendedName>
</protein>
<keyword evidence="6 10" id="KW-0647">Proteasome</keyword>
<evidence type="ECO:0000256" key="8">
    <source>
        <dbReference type="ARBA" id="ARBA00023242"/>
    </source>
</evidence>
<evidence type="ECO:0000256" key="5">
    <source>
        <dbReference type="ARBA" id="ARBA00022801"/>
    </source>
</evidence>
<dbReference type="Pfam" id="PF00227">
    <property type="entry name" value="Proteasome"/>
    <property type="match status" value="1"/>
</dbReference>
<dbReference type="Gene3D" id="3.60.20.10">
    <property type="entry name" value="Glutamine Phosphoribosylpyrophosphate, subunit 1, domain 1"/>
    <property type="match status" value="1"/>
</dbReference>
<evidence type="ECO:0000256" key="11">
    <source>
        <dbReference type="SAM" id="MobiDB-lite"/>
    </source>
</evidence>
<comment type="subcellular location">
    <subcellularLocation>
        <location evidence="10">Cytoplasm</location>
    </subcellularLocation>
    <subcellularLocation>
        <location evidence="10">Nucleus</location>
    </subcellularLocation>
</comment>
<feature type="region of interest" description="Disordered" evidence="11">
    <location>
        <begin position="1"/>
        <end position="26"/>
    </location>
</feature>
<keyword evidence="2 10" id="KW-0963">Cytoplasm</keyword>
<keyword evidence="5" id="KW-0378">Hydrolase</keyword>
<dbReference type="CDD" id="cd03761">
    <property type="entry name" value="proteasome_beta_type_5"/>
    <property type="match status" value="1"/>
</dbReference>
<dbReference type="PROSITE" id="PS51476">
    <property type="entry name" value="PROTEASOME_BETA_2"/>
    <property type="match status" value="1"/>
</dbReference>
<evidence type="ECO:0000256" key="3">
    <source>
        <dbReference type="ARBA" id="ARBA00022670"/>
    </source>
</evidence>
<comment type="subunit">
    <text evidence="10">Component of the proteasome complex.</text>
</comment>
<keyword evidence="7" id="KW-0865">Zymogen</keyword>
<dbReference type="GO" id="GO:0005634">
    <property type="term" value="C:nucleus"/>
    <property type="evidence" value="ECO:0007669"/>
    <property type="project" value="UniProtKB-SubCell"/>
</dbReference>
<evidence type="ECO:0000256" key="10">
    <source>
        <dbReference type="RuleBase" id="RU004203"/>
    </source>
</evidence>
<dbReference type="InterPro" id="IPR023333">
    <property type="entry name" value="Proteasome_suB-type"/>
</dbReference>
<comment type="catalytic activity">
    <reaction evidence="1">
        <text>Cleavage of peptide bonds with very broad specificity.</text>
        <dbReference type="EC" id="3.4.25.1"/>
    </reaction>
</comment>
<keyword evidence="8 10" id="KW-0539">Nucleus</keyword>
<evidence type="ECO:0000256" key="1">
    <source>
        <dbReference type="ARBA" id="ARBA00001198"/>
    </source>
</evidence>
<reference evidence="12" key="1">
    <citation type="submission" date="2021-01" db="EMBL/GenBank/DDBJ databases">
        <authorList>
            <person name="Corre E."/>
            <person name="Pelletier E."/>
            <person name="Niang G."/>
            <person name="Scheremetjew M."/>
            <person name="Finn R."/>
            <person name="Kale V."/>
            <person name="Holt S."/>
            <person name="Cochrane G."/>
            <person name="Meng A."/>
            <person name="Brown T."/>
            <person name="Cohen L."/>
        </authorList>
    </citation>
    <scope>NUCLEOTIDE SEQUENCE</scope>
    <source>
        <strain evidence="12">RCC1693</strain>
    </source>
</reference>
<feature type="compositionally biased region" description="Polar residues" evidence="11">
    <location>
        <begin position="14"/>
        <end position="23"/>
    </location>
</feature>
<dbReference type="GO" id="GO:0051603">
    <property type="term" value="P:proteolysis involved in protein catabolic process"/>
    <property type="evidence" value="ECO:0007669"/>
    <property type="project" value="InterPro"/>
</dbReference>
<keyword evidence="4" id="KW-0888">Threonine protease</keyword>
<evidence type="ECO:0000256" key="7">
    <source>
        <dbReference type="ARBA" id="ARBA00023145"/>
    </source>
</evidence>
<dbReference type="InterPro" id="IPR001353">
    <property type="entry name" value="Proteasome_sua/b"/>
</dbReference>
<dbReference type="GO" id="GO:0005737">
    <property type="term" value="C:cytoplasm"/>
    <property type="evidence" value="ECO:0007669"/>
    <property type="project" value="UniProtKB-SubCell"/>
</dbReference>
<keyword evidence="3" id="KW-0645">Protease</keyword>
<dbReference type="GO" id="GO:0005839">
    <property type="term" value="C:proteasome core complex"/>
    <property type="evidence" value="ECO:0007669"/>
    <property type="project" value="InterPro"/>
</dbReference>
<dbReference type="InterPro" id="IPR000243">
    <property type="entry name" value="Pept_T1A_subB"/>
</dbReference>
<name>A0A7S2D216_9STRA</name>
<dbReference type="GO" id="GO:0004298">
    <property type="term" value="F:threonine-type endopeptidase activity"/>
    <property type="evidence" value="ECO:0007669"/>
    <property type="project" value="UniProtKB-KW"/>
</dbReference>
<dbReference type="PANTHER" id="PTHR32194">
    <property type="entry name" value="METALLOPROTEASE TLDD"/>
    <property type="match status" value="1"/>
</dbReference>
<evidence type="ECO:0000256" key="2">
    <source>
        <dbReference type="ARBA" id="ARBA00022490"/>
    </source>
</evidence>
<proteinExistence type="inferred from homology"/>
<dbReference type="SUPFAM" id="SSF56235">
    <property type="entry name" value="N-terminal nucleophile aminohydrolases (Ntn hydrolases)"/>
    <property type="match status" value="1"/>
</dbReference>
<dbReference type="PROSITE" id="PS00854">
    <property type="entry name" value="PROTEASOME_BETA_1"/>
    <property type="match status" value="1"/>
</dbReference>
<evidence type="ECO:0000256" key="6">
    <source>
        <dbReference type="ARBA" id="ARBA00022942"/>
    </source>
</evidence>
<feature type="active site" description="Nucleophile" evidence="9">
    <location>
        <position position="75"/>
    </location>
</feature>